<feature type="compositionally biased region" description="Low complexity" evidence="1">
    <location>
        <begin position="39"/>
        <end position="51"/>
    </location>
</feature>
<feature type="compositionally biased region" description="Gly residues" evidence="1">
    <location>
        <begin position="52"/>
        <end position="79"/>
    </location>
</feature>
<dbReference type="RefSeq" id="WP_190181397.1">
    <property type="nucleotide sequence ID" value="NZ_BMVF01000026.1"/>
</dbReference>
<comment type="caution">
    <text evidence="4">The sequence shown here is derived from an EMBL/GenBank/DDBJ whole genome shotgun (WGS) entry which is preliminary data.</text>
</comment>
<feature type="domain" description="FMN-binding" evidence="3">
    <location>
        <begin position="92"/>
        <end position="170"/>
    </location>
</feature>
<feature type="region of interest" description="Disordered" evidence="1">
    <location>
        <begin position="148"/>
        <end position="172"/>
    </location>
</feature>
<keyword evidence="2" id="KW-0472">Membrane</keyword>
<evidence type="ECO:0000313" key="4">
    <source>
        <dbReference type="EMBL" id="GHD96322.1"/>
    </source>
</evidence>
<dbReference type="Proteomes" id="UP000608955">
    <property type="component" value="Unassembled WGS sequence"/>
</dbReference>
<keyword evidence="2" id="KW-1133">Transmembrane helix</keyword>
<accession>A0A918YA43</accession>
<evidence type="ECO:0000256" key="2">
    <source>
        <dbReference type="SAM" id="Phobius"/>
    </source>
</evidence>
<feature type="compositionally biased region" description="Polar residues" evidence="1">
    <location>
        <begin position="83"/>
        <end position="92"/>
    </location>
</feature>
<protein>
    <submittedName>
        <fullName evidence="4">FMN-binding protein</fullName>
    </submittedName>
</protein>
<dbReference type="EMBL" id="BMVF01000026">
    <property type="protein sequence ID" value="GHD96322.1"/>
    <property type="molecule type" value="Genomic_DNA"/>
</dbReference>
<feature type="compositionally biased region" description="Polar residues" evidence="1">
    <location>
        <begin position="150"/>
        <end position="172"/>
    </location>
</feature>
<feature type="transmembrane region" description="Helical" evidence="2">
    <location>
        <begin position="12"/>
        <end position="30"/>
    </location>
</feature>
<keyword evidence="5" id="KW-1185">Reference proteome</keyword>
<sequence>MHALKKRSPLRRVVLASAATVSGLVMLLSLKPHTQPEIAAAPAPAASSGAGSSAGTGGSSSGGSSAGGSSSGSSSGGSASGTRTVTGETVQTRWGPVQVRVTLKGRRITDVTAVSYPSDNPRDQEISSYAIPQLRRETLAAQSARIDSVSGASYTSDGYKQSLQSALDSARL</sequence>
<dbReference type="Pfam" id="PF04205">
    <property type="entry name" value="FMN_bind"/>
    <property type="match status" value="1"/>
</dbReference>
<dbReference type="SMART" id="SM00900">
    <property type="entry name" value="FMN_bind"/>
    <property type="match status" value="1"/>
</dbReference>
<gene>
    <name evidence="4" type="ORF">GCM10010508_64540</name>
</gene>
<dbReference type="AlphaFoldDB" id="A0A918YA43"/>
<dbReference type="Gene3D" id="3.90.1010.20">
    <property type="match status" value="1"/>
</dbReference>
<reference evidence="4" key="2">
    <citation type="submission" date="2020-09" db="EMBL/GenBank/DDBJ databases">
        <authorList>
            <person name="Sun Q."/>
            <person name="Ohkuma M."/>
        </authorList>
    </citation>
    <scope>NUCLEOTIDE SEQUENCE</scope>
    <source>
        <strain evidence="4">JCM 4654</strain>
    </source>
</reference>
<reference evidence="4" key="1">
    <citation type="journal article" date="2014" name="Int. J. Syst. Evol. Microbiol.">
        <title>Complete genome sequence of Corynebacterium casei LMG S-19264T (=DSM 44701T), isolated from a smear-ripened cheese.</title>
        <authorList>
            <consortium name="US DOE Joint Genome Institute (JGI-PGF)"/>
            <person name="Walter F."/>
            <person name="Albersmeier A."/>
            <person name="Kalinowski J."/>
            <person name="Ruckert C."/>
        </authorList>
    </citation>
    <scope>NUCLEOTIDE SEQUENCE</scope>
    <source>
        <strain evidence="4">JCM 4654</strain>
    </source>
</reference>
<evidence type="ECO:0000313" key="5">
    <source>
        <dbReference type="Proteomes" id="UP000608955"/>
    </source>
</evidence>
<evidence type="ECO:0000256" key="1">
    <source>
        <dbReference type="SAM" id="MobiDB-lite"/>
    </source>
</evidence>
<dbReference type="GO" id="GO:0010181">
    <property type="term" value="F:FMN binding"/>
    <property type="evidence" value="ECO:0007669"/>
    <property type="project" value="InterPro"/>
</dbReference>
<keyword evidence="2" id="KW-0812">Transmembrane</keyword>
<dbReference type="GO" id="GO:0016020">
    <property type="term" value="C:membrane"/>
    <property type="evidence" value="ECO:0007669"/>
    <property type="project" value="InterPro"/>
</dbReference>
<dbReference type="InterPro" id="IPR007329">
    <property type="entry name" value="FMN-bd"/>
</dbReference>
<feature type="region of interest" description="Disordered" evidence="1">
    <location>
        <begin position="39"/>
        <end position="93"/>
    </location>
</feature>
<proteinExistence type="predicted"/>
<evidence type="ECO:0000259" key="3">
    <source>
        <dbReference type="SMART" id="SM00900"/>
    </source>
</evidence>
<organism evidence="4 5">
    <name type="scientific">Streptomyces naganishii JCM 4654</name>
    <dbReference type="NCBI Taxonomy" id="1306179"/>
    <lineage>
        <taxon>Bacteria</taxon>
        <taxon>Bacillati</taxon>
        <taxon>Actinomycetota</taxon>
        <taxon>Actinomycetes</taxon>
        <taxon>Kitasatosporales</taxon>
        <taxon>Streptomycetaceae</taxon>
        <taxon>Streptomyces</taxon>
    </lineage>
</organism>
<name>A0A918YA43_9ACTN</name>